<evidence type="ECO:0000256" key="20">
    <source>
        <dbReference type="ARBA" id="ARBA00049559"/>
    </source>
</evidence>
<dbReference type="InterPro" id="IPR052388">
    <property type="entry name" value="Peroxisomal_t2-enoyl-CoA_red"/>
</dbReference>
<dbReference type="OrthoDB" id="286404at2"/>
<evidence type="ECO:0000256" key="2">
    <source>
        <dbReference type="ARBA" id="ARBA00005189"/>
    </source>
</evidence>
<dbReference type="PANTHER" id="PTHR24317">
    <property type="entry name" value="PEROXISOMAL TRANS-2-ENOYL-COA REDUCTASE"/>
    <property type="match status" value="1"/>
</dbReference>
<dbReference type="SMART" id="SM00822">
    <property type="entry name" value="PKS_KR"/>
    <property type="match status" value="1"/>
</dbReference>
<evidence type="ECO:0000256" key="11">
    <source>
        <dbReference type="ARBA" id="ARBA00037124"/>
    </source>
</evidence>
<evidence type="ECO:0000256" key="7">
    <source>
        <dbReference type="ARBA" id="ARBA00023002"/>
    </source>
</evidence>
<evidence type="ECO:0000256" key="15">
    <source>
        <dbReference type="ARBA" id="ARBA00047570"/>
    </source>
</evidence>
<evidence type="ECO:0000256" key="5">
    <source>
        <dbReference type="ARBA" id="ARBA00022832"/>
    </source>
</evidence>
<keyword evidence="3" id="KW-0444">Lipid biosynthesis</keyword>
<comment type="catalytic activity">
    <reaction evidence="18">
        <text>a (2E)-enoyl-CoA + NADPH + H(+) = a 2,3-saturated acyl-CoA + NADP(+)</text>
        <dbReference type="Rhea" id="RHEA:33763"/>
        <dbReference type="ChEBI" id="CHEBI:15378"/>
        <dbReference type="ChEBI" id="CHEBI:57783"/>
        <dbReference type="ChEBI" id="CHEBI:58349"/>
        <dbReference type="ChEBI" id="CHEBI:58856"/>
        <dbReference type="ChEBI" id="CHEBI:65111"/>
        <dbReference type="EC" id="1.3.1.38"/>
    </reaction>
    <physiologicalReaction direction="left-to-right" evidence="18">
        <dbReference type="Rhea" id="RHEA:33764"/>
    </physiologicalReaction>
</comment>
<dbReference type="FunFam" id="3.40.50.720:FF:000084">
    <property type="entry name" value="Short-chain dehydrogenase reductase"/>
    <property type="match status" value="1"/>
</dbReference>
<gene>
    <name evidence="22" type="ORF">C7M71_026880</name>
</gene>
<comment type="function">
    <text evidence="11">Participates in chain elongation of fatty acids. Catalyzes the reduction of trans-2-enoyl-CoAs of varying chain lengths from 6:1 to 16:1, having maximum activity with 10:1 CoA. Has no 2,4-dienoyl-CoA reductase activity.</text>
</comment>
<sequence length="257" mass="26527">MLPPGSFEGRVAVITGGSSGIGETIARHLAALGATVVLLGRRPDALREVVASIREAGGSAAGFAADVRDRERVEAVLAEVVDRYGRIDHLVNNAAGNFRVAPEEMSPNAWNAVVRIVLDGSWHCTQTVGRHLIARGGGGSVVSIGTTPALFGDPDTAHSASAKAGVLAMTKSLAIAWGRHGIRLNVVTPGLTDDTGAVSQLFAAEGAYAANLEKIPVGRHANRDEIAEAVTYLLSDHAGYVTGQNLVIDGGRSLGIG</sequence>
<keyword evidence="10" id="KW-0275">Fatty acid biosynthesis</keyword>
<comment type="catalytic activity">
    <reaction evidence="20">
        <text>(2E)-octenoyl-CoA + NADPH + H(+) = octanoyl-CoA + NADP(+)</text>
        <dbReference type="Rhea" id="RHEA:44952"/>
        <dbReference type="ChEBI" id="CHEBI:15378"/>
        <dbReference type="ChEBI" id="CHEBI:57386"/>
        <dbReference type="ChEBI" id="CHEBI:57783"/>
        <dbReference type="ChEBI" id="CHEBI:58349"/>
        <dbReference type="ChEBI" id="CHEBI:62242"/>
    </reaction>
    <physiologicalReaction direction="left-to-right" evidence="20">
        <dbReference type="Rhea" id="RHEA:44953"/>
    </physiologicalReaction>
</comment>
<comment type="subunit">
    <text evidence="12">Interacts with PEX5, probably required to target it into peroxisomes.</text>
</comment>
<comment type="catalytic activity">
    <reaction evidence="15">
        <text>(2E)-dodecenoyl-CoA + NADPH + H(+) = dodecanoyl-CoA + NADP(+)</text>
        <dbReference type="Rhea" id="RHEA:44964"/>
        <dbReference type="ChEBI" id="CHEBI:15378"/>
        <dbReference type="ChEBI" id="CHEBI:57330"/>
        <dbReference type="ChEBI" id="CHEBI:57375"/>
        <dbReference type="ChEBI" id="CHEBI:57783"/>
        <dbReference type="ChEBI" id="CHEBI:58349"/>
    </reaction>
    <physiologicalReaction direction="left-to-right" evidence="15">
        <dbReference type="Rhea" id="RHEA:44965"/>
    </physiologicalReaction>
</comment>
<evidence type="ECO:0000256" key="18">
    <source>
        <dbReference type="ARBA" id="ARBA00049251"/>
    </source>
</evidence>
<reference evidence="23" key="1">
    <citation type="submission" date="2018-07" db="EMBL/GenBank/DDBJ databases">
        <title>Streptacidiphilus bronchialis DSM 106435 chromosome.</title>
        <authorList>
            <person name="Batra D."/>
            <person name="Gulvik C.A."/>
        </authorList>
    </citation>
    <scope>NUCLEOTIDE SEQUENCE [LARGE SCALE GENOMIC DNA]</scope>
    <source>
        <strain evidence="23">DSM 106435</strain>
    </source>
</reference>
<evidence type="ECO:0000313" key="22">
    <source>
        <dbReference type="EMBL" id="AXI81689.1"/>
    </source>
</evidence>
<dbReference type="EC" id="1.3.1.38" evidence="13"/>
<dbReference type="Gene3D" id="3.40.50.720">
    <property type="entry name" value="NAD(P)-binding Rossmann-like Domain"/>
    <property type="match status" value="1"/>
</dbReference>
<name>A0A345T6T4_9ACTN</name>
<evidence type="ECO:0000256" key="8">
    <source>
        <dbReference type="ARBA" id="ARBA00023098"/>
    </source>
</evidence>
<evidence type="ECO:0000313" key="23">
    <source>
        <dbReference type="Proteomes" id="UP000249340"/>
    </source>
</evidence>
<dbReference type="PRINTS" id="PR00081">
    <property type="entry name" value="GDHRDH"/>
</dbReference>
<dbReference type="InterPro" id="IPR057326">
    <property type="entry name" value="KR_dom"/>
</dbReference>
<evidence type="ECO:0000256" key="4">
    <source>
        <dbReference type="ARBA" id="ARBA00022553"/>
    </source>
</evidence>
<dbReference type="PANTHER" id="PTHR24317:SF7">
    <property type="entry name" value="PEROXISOMAL TRANS-2-ENOYL-COA REDUCTASE"/>
    <property type="match status" value="1"/>
</dbReference>
<evidence type="ECO:0000256" key="13">
    <source>
        <dbReference type="ARBA" id="ARBA00038849"/>
    </source>
</evidence>
<comment type="subcellular location">
    <subcellularLocation>
        <location evidence="1">Peroxisome</location>
    </subcellularLocation>
</comment>
<keyword evidence="4" id="KW-0597">Phosphoprotein</keyword>
<keyword evidence="7" id="KW-0560">Oxidoreductase</keyword>
<dbReference type="InterPro" id="IPR002347">
    <property type="entry name" value="SDR_fam"/>
</dbReference>
<protein>
    <recommendedName>
        <fullName evidence="14">Peroxisomal trans-2-enoyl-CoA reductase</fullName>
        <ecNumber evidence="13">1.3.1.38</ecNumber>
    </recommendedName>
</protein>
<proteinExistence type="predicted"/>
<keyword evidence="8" id="KW-0443">Lipid metabolism</keyword>
<dbReference type="AlphaFoldDB" id="A0A345T6T4"/>
<evidence type="ECO:0000256" key="10">
    <source>
        <dbReference type="ARBA" id="ARBA00023160"/>
    </source>
</evidence>
<keyword evidence="5" id="KW-0276">Fatty acid metabolism</keyword>
<evidence type="ECO:0000256" key="14">
    <source>
        <dbReference type="ARBA" id="ARBA00041063"/>
    </source>
</evidence>
<keyword evidence="23" id="KW-1185">Reference proteome</keyword>
<evidence type="ECO:0000256" key="17">
    <source>
        <dbReference type="ARBA" id="ARBA00049108"/>
    </source>
</evidence>
<comment type="catalytic activity">
    <reaction evidence="16">
        <text>(2E)-tetradecenoyl-CoA + NADPH + H(+) = tetradecanoyl-CoA + NADP(+)</text>
        <dbReference type="Rhea" id="RHEA:44968"/>
        <dbReference type="ChEBI" id="CHEBI:15378"/>
        <dbReference type="ChEBI" id="CHEBI:57385"/>
        <dbReference type="ChEBI" id="CHEBI:57783"/>
        <dbReference type="ChEBI" id="CHEBI:58349"/>
        <dbReference type="ChEBI" id="CHEBI:61405"/>
    </reaction>
    <physiologicalReaction direction="left-to-right" evidence="16">
        <dbReference type="Rhea" id="RHEA:44969"/>
    </physiologicalReaction>
</comment>
<comment type="catalytic activity">
    <reaction evidence="17">
        <text>(2E)-hexenoyl-CoA + NADPH + H(+) = hexanoyl-CoA + NADP(+)</text>
        <dbReference type="Rhea" id="RHEA:44956"/>
        <dbReference type="ChEBI" id="CHEBI:15378"/>
        <dbReference type="ChEBI" id="CHEBI:57783"/>
        <dbReference type="ChEBI" id="CHEBI:58349"/>
        <dbReference type="ChEBI" id="CHEBI:62077"/>
        <dbReference type="ChEBI" id="CHEBI:62620"/>
    </reaction>
    <physiologicalReaction direction="left-to-right" evidence="17">
        <dbReference type="Rhea" id="RHEA:44957"/>
    </physiologicalReaction>
</comment>
<feature type="domain" description="Ketoreductase" evidence="21">
    <location>
        <begin position="10"/>
        <end position="197"/>
    </location>
</feature>
<dbReference type="SUPFAM" id="SSF51735">
    <property type="entry name" value="NAD(P)-binding Rossmann-fold domains"/>
    <property type="match status" value="1"/>
</dbReference>
<evidence type="ECO:0000256" key="19">
    <source>
        <dbReference type="ARBA" id="ARBA00049386"/>
    </source>
</evidence>
<organism evidence="22 23">
    <name type="scientific">Peterkaempfera bronchialis</name>
    <dbReference type="NCBI Taxonomy" id="2126346"/>
    <lineage>
        <taxon>Bacteria</taxon>
        <taxon>Bacillati</taxon>
        <taxon>Actinomycetota</taxon>
        <taxon>Actinomycetes</taxon>
        <taxon>Kitasatosporales</taxon>
        <taxon>Streptomycetaceae</taxon>
        <taxon>Peterkaempfera</taxon>
    </lineage>
</organism>
<evidence type="ECO:0000256" key="1">
    <source>
        <dbReference type="ARBA" id="ARBA00004275"/>
    </source>
</evidence>
<evidence type="ECO:0000256" key="12">
    <source>
        <dbReference type="ARBA" id="ARBA00038622"/>
    </source>
</evidence>
<dbReference type="GO" id="GO:0006633">
    <property type="term" value="P:fatty acid biosynthetic process"/>
    <property type="evidence" value="ECO:0007669"/>
    <property type="project" value="UniProtKB-KW"/>
</dbReference>
<evidence type="ECO:0000259" key="21">
    <source>
        <dbReference type="SMART" id="SM00822"/>
    </source>
</evidence>
<dbReference type="Pfam" id="PF13561">
    <property type="entry name" value="adh_short_C2"/>
    <property type="match status" value="1"/>
</dbReference>
<dbReference type="InterPro" id="IPR036291">
    <property type="entry name" value="NAD(P)-bd_dom_sf"/>
</dbReference>
<comment type="pathway">
    <text evidence="2">Lipid metabolism.</text>
</comment>
<keyword evidence="9" id="KW-0576">Peroxisome</keyword>
<evidence type="ECO:0000256" key="3">
    <source>
        <dbReference type="ARBA" id="ARBA00022516"/>
    </source>
</evidence>
<comment type="catalytic activity">
    <reaction evidence="19">
        <text>(2E)-decenoyl-CoA + NADPH + H(+) = decanoyl-CoA + NADP(+)</text>
        <dbReference type="Rhea" id="RHEA:44960"/>
        <dbReference type="ChEBI" id="CHEBI:15378"/>
        <dbReference type="ChEBI" id="CHEBI:57783"/>
        <dbReference type="ChEBI" id="CHEBI:58349"/>
        <dbReference type="ChEBI" id="CHEBI:61406"/>
        <dbReference type="ChEBI" id="CHEBI:61430"/>
    </reaction>
    <physiologicalReaction direction="left-to-right" evidence="19">
        <dbReference type="Rhea" id="RHEA:44961"/>
    </physiologicalReaction>
</comment>
<evidence type="ECO:0000256" key="9">
    <source>
        <dbReference type="ARBA" id="ARBA00023140"/>
    </source>
</evidence>
<evidence type="ECO:0000256" key="16">
    <source>
        <dbReference type="ARBA" id="ARBA00048686"/>
    </source>
</evidence>
<dbReference type="EMBL" id="CP031264">
    <property type="protein sequence ID" value="AXI81689.1"/>
    <property type="molecule type" value="Genomic_DNA"/>
</dbReference>
<dbReference type="KEGG" id="stri:C7M71_026880"/>
<evidence type="ECO:0000256" key="6">
    <source>
        <dbReference type="ARBA" id="ARBA00022857"/>
    </source>
</evidence>
<keyword evidence="6" id="KW-0521">NADP</keyword>
<dbReference type="Proteomes" id="UP000249340">
    <property type="component" value="Chromosome"/>
</dbReference>
<dbReference type="GO" id="GO:0019166">
    <property type="term" value="F:trans-2-enoyl-CoA reductase (NADPH) activity"/>
    <property type="evidence" value="ECO:0007669"/>
    <property type="project" value="UniProtKB-EC"/>
</dbReference>
<accession>A0A345T6T4</accession>
<dbReference type="PRINTS" id="PR00080">
    <property type="entry name" value="SDRFAMILY"/>
</dbReference>